<reference evidence="2 4" key="2">
    <citation type="journal article" date="2013" name="Nature">
        <title>Insights into bilaterian evolution from three spiralian genomes.</title>
        <authorList>
            <person name="Simakov O."/>
            <person name="Marletaz F."/>
            <person name="Cho S.J."/>
            <person name="Edsinger-Gonzales E."/>
            <person name="Havlak P."/>
            <person name="Hellsten U."/>
            <person name="Kuo D.H."/>
            <person name="Larsson T."/>
            <person name="Lv J."/>
            <person name="Arendt D."/>
            <person name="Savage R."/>
            <person name="Osoegawa K."/>
            <person name="de Jong P."/>
            <person name="Grimwood J."/>
            <person name="Chapman J.A."/>
            <person name="Shapiro H."/>
            <person name="Aerts A."/>
            <person name="Otillar R.P."/>
            <person name="Terry A.Y."/>
            <person name="Boore J.L."/>
            <person name="Grigoriev I.V."/>
            <person name="Lindberg D.R."/>
            <person name="Seaver E.C."/>
            <person name="Weisblat D.A."/>
            <person name="Putnam N.H."/>
            <person name="Rokhsar D.S."/>
        </authorList>
    </citation>
    <scope>NUCLEOTIDE SEQUENCE</scope>
    <source>
        <strain evidence="2 4">I ESC-2004</strain>
    </source>
</reference>
<evidence type="ECO:0000313" key="2">
    <source>
        <dbReference type="EMBL" id="ELU02707.1"/>
    </source>
</evidence>
<feature type="signal peptide" evidence="1">
    <location>
        <begin position="1"/>
        <end position="16"/>
    </location>
</feature>
<accession>R7UHF6</accession>
<protein>
    <submittedName>
        <fullName evidence="2 3">Uncharacterized protein</fullName>
    </submittedName>
</protein>
<dbReference type="AlphaFoldDB" id="R7UHF6"/>
<evidence type="ECO:0000313" key="3">
    <source>
        <dbReference type="EnsemblMetazoa" id="CapteP199678"/>
    </source>
</evidence>
<dbReference type="EMBL" id="KB303857">
    <property type="protein sequence ID" value="ELU02707.1"/>
    <property type="molecule type" value="Genomic_DNA"/>
</dbReference>
<dbReference type="EnsemblMetazoa" id="CapteT199678">
    <property type="protein sequence ID" value="CapteP199678"/>
    <property type="gene ID" value="CapteG199678"/>
</dbReference>
<sequence>MMQVLLMVIELCVVMATEERILRILCIADPTWDPGVTAPEGFTSELSELSGFDKLELMTVLPRGWNAQECCHRFQIRFNADTFAGGNMFVPYVEWLPCGLIMTHVSCYGWNTEDGRPAGVSGSWWINVQQCIRQDNTDILHDIVTFSDSADSFGSQSSRWKGMLRVGSMAVPLISQLQLPSKDYACIIDGSMKSSALGFKHLNSIKVDWHTSLSFRVEFSLPEPTNQEIFTLHFQTDEQRRLLRNSMQCSNGSLGTSAASFYDEIVTSCLTLPLTASNAWAGCHVDNLEGRPTFTCHGGRNFIVDSGRAAKSTVIHIGVSRCSSLHKAVVRLRYRLEFLNPRGPCPGYSVLLEQNEAKHSARGASRAKSIRGDGSLPFVFLLLMSALKMRD</sequence>
<reference evidence="3" key="3">
    <citation type="submission" date="2015-06" db="UniProtKB">
        <authorList>
            <consortium name="EnsemblMetazoa"/>
        </authorList>
    </citation>
    <scope>IDENTIFICATION</scope>
</reference>
<keyword evidence="1" id="KW-0732">Signal</keyword>
<dbReference type="EMBL" id="AMQN01001620">
    <property type="status" value="NOT_ANNOTATED_CDS"/>
    <property type="molecule type" value="Genomic_DNA"/>
</dbReference>
<feature type="chain" id="PRO_5008788033" evidence="1">
    <location>
        <begin position="17"/>
        <end position="391"/>
    </location>
</feature>
<reference evidence="4" key="1">
    <citation type="submission" date="2012-12" db="EMBL/GenBank/DDBJ databases">
        <authorList>
            <person name="Hellsten U."/>
            <person name="Grimwood J."/>
            <person name="Chapman J.A."/>
            <person name="Shapiro H."/>
            <person name="Aerts A."/>
            <person name="Otillar R.P."/>
            <person name="Terry A.Y."/>
            <person name="Boore J.L."/>
            <person name="Simakov O."/>
            <person name="Marletaz F."/>
            <person name="Cho S.-J."/>
            <person name="Edsinger-Gonzales E."/>
            <person name="Havlak P."/>
            <person name="Kuo D.-H."/>
            <person name="Larsson T."/>
            <person name="Lv J."/>
            <person name="Arendt D."/>
            <person name="Savage R."/>
            <person name="Osoegawa K."/>
            <person name="de Jong P."/>
            <person name="Lindberg D.R."/>
            <person name="Seaver E.C."/>
            <person name="Weisblat D.A."/>
            <person name="Putnam N.H."/>
            <person name="Grigoriev I.V."/>
            <person name="Rokhsar D.S."/>
        </authorList>
    </citation>
    <scope>NUCLEOTIDE SEQUENCE</scope>
    <source>
        <strain evidence="4">I ESC-2004</strain>
    </source>
</reference>
<proteinExistence type="predicted"/>
<dbReference type="HOGENOM" id="CLU_706456_0_0_1"/>
<gene>
    <name evidence="2" type="ORF">CAPTEDRAFT_199678</name>
</gene>
<keyword evidence="4" id="KW-1185">Reference proteome</keyword>
<organism evidence="2">
    <name type="scientific">Capitella teleta</name>
    <name type="common">Polychaete worm</name>
    <dbReference type="NCBI Taxonomy" id="283909"/>
    <lineage>
        <taxon>Eukaryota</taxon>
        <taxon>Metazoa</taxon>
        <taxon>Spiralia</taxon>
        <taxon>Lophotrochozoa</taxon>
        <taxon>Annelida</taxon>
        <taxon>Polychaeta</taxon>
        <taxon>Sedentaria</taxon>
        <taxon>Scolecida</taxon>
        <taxon>Capitellidae</taxon>
        <taxon>Capitella</taxon>
    </lineage>
</organism>
<name>R7UHF6_CAPTE</name>
<evidence type="ECO:0000313" key="4">
    <source>
        <dbReference type="Proteomes" id="UP000014760"/>
    </source>
</evidence>
<evidence type="ECO:0000256" key="1">
    <source>
        <dbReference type="SAM" id="SignalP"/>
    </source>
</evidence>
<dbReference type="Proteomes" id="UP000014760">
    <property type="component" value="Unassembled WGS sequence"/>
</dbReference>